<evidence type="ECO:0000256" key="7">
    <source>
        <dbReference type="SAM" id="SignalP"/>
    </source>
</evidence>
<evidence type="ECO:0000256" key="4">
    <source>
        <dbReference type="ARBA" id="ARBA00023136"/>
    </source>
</evidence>
<keyword evidence="3 6" id="KW-1133">Transmembrane helix</keyword>
<dbReference type="AlphaFoldDB" id="A0A132B8P0"/>
<evidence type="ECO:0000256" key="2">
    <source>
        <dbReference type="ARBA" id="ARBA00022692"/>
    </source>
</evidence>
<gene>
    <name evidence="8" type="ORF">LY89DRAFT_741608</name>
</gene>
<organism evidence="8 9">
    <name type="scientific">Mollisia scopiformis</name>
    <name type="common">Conifer needle endophyte fungus</name>
    <name type="synonym">Phialocephala scopiformis</name>
    <dbReference type="NCBI Taxonomy" id="149040"/>
    <lineage>
        <taxon>Eukaryota</taxon>
        <taxon>Fungi</taxon>
        <taxon>Dikarya</taxon>
        <taxon>Ascomycota</taxon>
        <taxon>Pezizomycotina</taxon>
        <taxon>Leotiomycetes</taxon>
        <taxon>Helotiales</taxon>
        <taxon>Mollisiaceae</taxon>
        <taxon>Mollisia</taxon>
    </lineage>
</organism>
<sequence length="199" mass="20643">MHQQLLPALLILPVITLGVEFINPPPFQSTNDFSLNTIYIEGSLVNIEWTAGPPGNDTSLSLWQFDGTQYLRLGDQSVGSSNTSTTSAAIGSIPASPSTLPAPAAPTASEQATPTPSSSPESSSGLGAGTKAGIGVGASAAGILAVGAAAFLLLRRKRKQDVTAPSEEQQKSQVQELEETRIFELQEDPGPRDGTTVEA</sequence>
<proteinExistence type="predicted"/>
<feature type="region of interest" description="Disordered" evidence="5">
    <location>
        <begin position="159"/>
        <end position="199"/>
    </location>
</feature>
<accession>A0A132B8P0</accession>
<keyword evidence="7" id="KW-0732">Signal</keyword>
<dbReference type="PANTHER" id="PTHR15549">
    <property type="entry name" value="PAIRED IMMUNOGLOBULIN-LIKE TYPE 2 RECEPTOR"/>
    <property type="match status" value="1"/>
</dbReference>
<evidence type="ECO:0000256" key="1">
    <source>
        <dbReference type="ARBA" id="ARBA00004167"/>
    </source>
</evidence>
<dbReference type="Proteomes" id="UP000070700">
    <property type="component" value="Unassembled WGS sequence"/>
</dbReference>
<dbReference type="InParanoid" id="A0A132B8P0"/>
<dbReference type="RefSeq" id="XP_018063127.1">
    <property type="nucleotide sequence ID" value="XM_018220730.1"/>
</dbReference>
<evidence type="ECO:0000313" key="8">
    <source>
        <dbReference type="EMBL" id="KUJ08772.1"/>
    </source>
</evidence>
<dbReference type="OrthoDB" id="3564193at2759"/>
<comment type="subcellular location">
    <subcellularLocation>
        <location evidence="1">Membrane</location>
        <topology evidence="1">Single-pass membrane protein</topology>
    </subcellularLocation>
</comment>
<dbReference type="EMBL" id="KQ947434">
    <property type="protein sequence ID" value="KUJ08772.1"/>
    <property type="molecule type" value="Genomic_DNA"/>
</dbReference>
<dbReference type="GO" id="GO:0016020">
    <property type="term" value="C:membrane"/>
    <property type="evidence" value="ECO:0007669"/>
    <property type="project" value="UniProtKB-SubCell"/>
</dbReference>
<feature type="region of interest" description="Disordered" evidence="5">
    <location>
        <begin position="76"/>
        <end position="126"/>
    </location>
</feature>
<protein>
    <submittedName>
        <fullName evidence="8">Uncharacterized protein</fullName>
    </submittedName>
</protein>
<reference evidence="8 9" key="1">
    <citation type="submission" date="2015-10" db="EMBL/GenBank/DDBJ databases">
        <title>Full genome of DAOMC 229536 Phialocephala scopiformis, a fungal endophyte of spruce producing the potent anti-insectan compound rugulosin.</title>
        <authorList>
            <consortium name="DOE Joint Genome Institute"/>
            <person name="Walker A.K."/>
            <person name="Frasz S.L."/>
            <person name="Seifert K.A."/>
            <person name="Miller J.D."/>
            <person name="Mondo S.J."/>
            <person name="Labutti K."/>
            <person name="Lipzen A."/>
            <person name="Dockter R."/>
            <person name="Kennedy M."/>
            <person name="Grigoriev I.V."/>
            <person name="Spatafora J.W."/>
        </authorList>
    </citation>
    <scope>NUCLEOTIDE SEQUENCE [LARGE SCALE GENOMIC DNA]</scope>
    <source>
        <strain evidence="8 9">CBS 120377</strain>
    </source>
</reference>
<evidence type="ECO:0000256" key="5">
    <source>
        <dbReference type="SAM" id="MobiDB-lite"/>
    </source>
</evidence>
<feature type="chain" id="PRO_5007287978" evidence="7">
    <location>
        <begin position="19"/>
        <end position="199"/>
    </location>
</feature>
<dbReference type="GO" id="GO:0071944">
    <property type="term" value="C:cell periphery"/>
    <property type="evidence" value="ECO:0007669"/>
    <property type="project" value="UniProtKB-ARBA"/>
</dbReference>
<evidence type="ECO:0000256" key="3">
    <source>
        <dbReference type="ARBA" id="ARBA00022989"/>
    </source>
</evidence>
<feature type="signal peptide" evidence="7">
    <location>
        <begin position="1"/>
        <end position="18"/>
    </location>
</feature>
<keyword evidence="2 6" id="KW-0812">Transmembrane</keyword>
<dbReference type="GeneID" id="28830456"/>
<keyword evidence="9" id="KW-1185">Reference proteome</keyword>
<feature type="transmembrane region" description="Helical" evidence="6">
    <location>
        <begin position="132"/>
        <end position="154"/>
    </location>
</feature>
<name>A0A132B8P0_MOLSC</name>
<evidence type="ECO:0000313" key="9">
    <source>
        <dbReference type="Proteomes" id="UP000070700"/>
    </source>
</evidence>
<feature type="compositionally biased region" description="Low complexity" evidence="5">
    <location>
        <begin position="79"/>
        <end position="124"/>
    </location>
</feature>
<dbReference type="InterPro" id="IPR051694">
    <property type="entry name" value="Immunoregulatory_rcpt-like"/>
</dbReference>
<keyword evidence="4 6" id="KW-0472">Membrane</keyword>
<evidence type="ECO:0000256" key="6">
    <source>
        <dbReference type="SAM" id="Phobius"/>
    </source>
</evidence>
<dbReference type="KEGG" id="psco:LY89DRAFT_741608"/>